<gene>
    <name evidence="1" type="ORF">STRATTON_67</name>
</gene>
<proteinExistence type="predicted"/>
<name>A0A1B2IGX7_9CAUD</name>
<evidence type="ECO:0000313" key="1">
    <source>
        <dbReference type="EMBL" id="ANZ50492.1"/>
    </source>
</evidence>
<organism evidence="1 2">
    <name type="scientific">Erwinia phage vB_EamM_Stratton</name>
    <dbReference type="NCBI Taxonomy" id="1883378"/>
    <lineage>
        <taxon>Viruses</taxon>
        <taxon>Duplodnaviria</taxon>
        <taxon>Heunggongvirae</taxon>
        <taxon>Uroviricota</taxon>
        <taxon>Caudoviricetes</taxon>
        <taxon>Chimalliviridae</taxon>
        <taxon>Erskinevirus</taxon>
        <taxon>Erskinevirus EaH2</taxon>
    </lineage>
</organism>
<reference evidence="2" key="1">
    <citation type="submission" date="2016-06" db="EMBL/GenBank/DDBJ databases">
        <authorList>
            <person name="Berg J.A."/>
            <person name="Stratton M.L."/>
            <person name="Esplin I.D."/>
            <person name="Jensen G.L."/>
            <person name="Merrill B.D."/>
            <person name="Breakwell D.P."/>
            <person name="Hope S."/>
            <person name="Grose J.H."/>
        </authorList>
    </citation>
    <scope>NUCLEOTIDE SEQUENCE [LARGE SCALE GENOMIC DNA]</scope>
</reference>
<accession>A0A1B2IGX7</accession>
<protein>
    <submittedName>
        <fullName evidence="1">Putative virion structural protein</fullName>
    </submittedName>
</protein>
<sequence length="312" mass="34982">MPIPNALAMLLPTFESTNLKNQLSSNCDAIGDALLPQFVNLQELVGTVQGKQFKSKPVAELSENFVKYLHQSGLDVKGLRNASMLEYVIASMENVLQLRPFLEQCITRDIGKTLVTSSLTFNKQTVLQILDLIDFFTGYSSILVNYITAEEIASIEGSNIAVKGIGPKDLQYLQTRSISYGIAVRVLATPIAKLKADYAEIPEAVFDEDTYNDLVKQFGSSSTDPLGMSSVPFPLSLIYRARLNWAEWQMDRYDECVEAAKATELRILLYKKQQADGKGDAHIEKLIEAHEKRLMELKYKRERLEKKYGLAA</sequence>
<dbReference type="Proteomes" id="UP000221949">
    <property type="component" value="Segment"/>
</dbReference>
<evidence type="ECO:0000313" key="2">
    <source>
        <dbReference type="Proteomes" id="UP000221949"/>
    </source>
</evidence>
<dbReference type="EMBL" id="KX397373">
    <property type="protein sequence ID" value="ANZ50492.1"/>
    <property type="molecule type" value="Genomic_DNA"/>
</dbReference>